<dbReference type="GO" id="GO:0005524">
    <property type="term" value="F:ATP binding"/>
    <property type="evidence" value="ECO:0007669"/>
    <property type="project" value="UniProtKB-KW"/>
</dbReference>
<dbReference type="PANTHER" id="PTHR41299:SF1">
    <property type="entry name" value="THIAMINE PYROPHOSPHOKINASE"/>
    <property type="match status" value="1"/>
</dbReference>
<keyword evidence="1 7" id="KW-0808">Transferase</keyword>
<dbReference type="Gene3D" id="3.40.50.10240">
    <property type="entry name" value="Thiamin pyrophosphokinase, catalytic domain"/>
    <property type="match status" value="1"/>
</dbReference>
<dbReference type="GO" id="GO:0006772">
    <property type="term" value="P:thiamine metabolic process"/>
    <property type="evidence" value="ECO:0007669"/>
    <property type="project" value="UniProtKB-UniRule"/>
</dbReference>
<evidence type="ECO:0000259" key="6">
    <source>
        <dbReference type="SMART" id="SM00983"/>
    </source>
</evidence>
<reference evidence="7 8" key="1">
    <citation type="submission" date="2010-02" db="EMBL/GenBank/DDBJ databases">
        <authorList>
            <person name="Weinstock G."/>
            <person name="Sodergren E."/>
            <person name="Clifton S."/>
            <person name="Fulton L."/>
            <person name="Fulton B."/>
            <person name="Courtney L."/>
            <person name="Fronick C."/>
            <person name="Harrison M."/>
            <person name="Strong C."/>
            <person name="Farmer C."/>
            <person name="Delahaunty K."/>
            <person name="Markovic C."/>
            <person name="Hall O."/>
            <person name="Minx P."/>
            <person name="Tomlinson C."/>
            <person name="Mitreva M."/>
            <person name="Nelson J."/>
            <person name="Hou S."/>
            <person name="Wollam A."/>
            <person name="Pepin K.H."/>
            <person name="Johnson M."/>
            <person name="Bhonagiri V."/>
            <person name="Zhang X."/>
            <person name="Suruliraj S."/>
            <person name="Warren W."/>
            <person name="Chinwalla A."/>
            <person name="Mardis E.R."/>
            <person name="Wilson R.K."/>
        </authorList>
    </citation>
    <scope>NUCLEOTIDE SEQUENCE [LARGE SCALE GENOMIC DNA]</scope>
    <source>
        <strain evidence="7 8">DSM 2876</strain>
    </source>
</reference>
<dbReference type="EMBL" id="ABWN01000018">
    <property type="protein sequence ID" value="EFF69427.1"/>
    <property type="molecule type" value="Genomic_DNA"/>
</dbReference>
<dbReference type="InterPro" id="IPR007373">
    <property type="entry name" value="Thiamin_PyroPKinase_B1-bd"/>
</dbReference>
<proteinExistence type="predicted"/>
<evidence type="ECO:0000313" key="7">
    <source>
        <dbReference type="EMBL" id="EFF69427.1"/>
    </source>
</evidence>
<dbReference type="Pfam" id="PF04265">
    <property type="entry name" value="TPK_B1_binding"/>
    <property type="match status" value="1"/>
</dbReference>
<accession>D4RWY7</accession>
<dbReference type="eggNOG" id="COG1564">
    <property type="taxonomic scope" value="Bacteria"/>
</dbReference>
<dbReference type="RefSeq" id="WP_005601085.1">
    <property type="nucleotide sequence ID" value="NZ_GG663519.1"/>
</dbReference>
<dbReference type="SMART" id="SM00983">
    <property type="entry name" value="TPK_B1_binding"/>
    <property type="match status" value="1"/>
</dbReference>
<evidence type="ECO:0000313" key="8">
    <source>
        <dbReference type="Proteomes" id="UP000006238"/>
    </source>
</evidence>
<evidence type="ECO:0000256" key="2">
    <source>
        <dbReference type="ARBA" id="ARBA00022741"/>
    </source>
</evidence>
<keyword evidence="8" id="KW-1185">Reference proteome</keyword>
<keyword evidence="2" id="KW-0547">Nucleotide-binding</keyword>
<dbReference type="InterPro" id="IPR036759">
    <property type="entry name" value="TPK_catalytic_sf"/>
</dbReference>
<protein>
    <recommendedName>
        <fullName evidence="5">Thiamine diphosphokinase</fullName>
        <ecNumber evidence="5">2.7.6.2</ecNumber>
    </recommendedName>
</protein>
<keyword evidence="3 7" id="KW-0418">Kinase</keyword>
<dbReference type="STRING" id="45851.BHV86_07440"/>
<dbReference type="SUPFAM" id="SSF63999">
    <property type="entry name" value="Thiamin pyrophosphokinase, catalytic domain"/>
    <property type="match status" value="1"/>
</dbReference>
<comment type="caution">
    <text evidence="7">The sequence shown here is derived from an EMBL/GenBank/DDBJ whole genome shotgun (WGS) entry which is preliminary data.</text>
</comment>
<organism evidence="7 8">
    <name type="scientific">Eshraghiella crossota DSM 2876</name>
    <dbReference type="NCBI Taxonomy" id="511680"/>
    <lineage>
        <taxon>Bacteria</taxon>
        <taxon>Bacillati</taxon>
        <taxon>Bacillota</taxon>
        <taxon>Clostridia</taxon>
        <taxon>Lachnospirales</taxon>
        <taxon>Lachnospiraceae</taxon>
        <taxon>Eshraghiella</taxon>
    </lineage>
</organism>
<keyword evidence="4" id="KW-0067">ATP-binding</keyword>
<dbReference type="InterPro" id="IPR053149">
    <property type="entry name" value="TPK"/>
</dbReference>
<dbReference type="Pfam" id="PF04263">
    <property type="entry name" value="TPK_catalytic"/>
    <property type="match status" value="1"/>
</dbReference>
<dbReference type="GO" id="GO:0004788">
    <property type="term" value="F:thiamine diphosphokinase activity"/>
    <property type="evidence" value="ECO:0007669"/>
    <property type="project" value="UniProtKB-UniRule"/>
</dbReference>
<evidence type="ECO:0000256" key="1">
    <source>
        <dbReference type="ARBA" id="ARBA00022679"/>
    </source>
</evidence>
<dbReference type="InterPro" id="IPR036371">
    <property type="entry name" value="TPK_B1-bd_sf"/>
</dbReference>
<dbReference type="GO" id="GO:0030975">
    <property type="term" value="F:thiamine binding"/>
    <property type="evidence" value="ECO:0007669"/>
    <property type="project" value="InterPro"/>
</dbReference>
<dbReference type="InterPro" id="IPR006282">
    <property type="entry name" value="Thi_PPkinase"/>
</dbReference>
<gene>
    <name evidence="7" type="ORF">BUTYVIB_00338</name>
</gene>
<dbReference type="CDD" id="cd07995">
    <property type="entry name" value="TPK"/>
    <property type="match status" value="1"/>
</dbReference>
<dbReference type="Proteomes" id="UP000006238">
    <property type="component" value="Unassembled WGS sequence"/>
</dbReference>
<evidence type="ECO:0000256" key="5">
    <source>
        <dbReference type="NCBIfam" id="TIGR01378"/>
    </source>
</evidence>
<dbReference type="NCBIfam" id="TIGR01378">
    <property type="entry name" value="thi_PPkinase"/>
    <property type="match status" value="1"/>
</dbReference>
<dbReference type="GO" id="GO:0016301">
    <property type="term" value="F:kinase activity"/>
    <property type="evidence" value="ECO:0007669"/>
    <property type="project" value="UniProtKB-KW"/>
</dbReference>
<dbReference type="InterPro" id="IPR007371">
    <property type="entry name" value="TPK_catalytic"/>
</dbReference>
<dbReference type="PANTHER" id="PTHR41299">
    <property type="entry name" value="THIAMINE PYROPHOSPHOKINASE"/>
    <property type="match status" value="1"/>
</dbReference>
<dbReference type="AlphaFoldDB" id="D4RWY7"/>
<dbReference type="EC" id="2.7.6.2" evidence="5"/>
<dbReference type="GO" id="GO:0009229">
    <property type="term" value="P:thiamine diphosphate biosynthetic process"/>
    <property type="evidence" value="ECO:0007669"/>
    <property type="project" value="InterPro"/>
</dbReference>
<feature type="domain" description="Thiamin pyrophosphokinase thiamin-binding" evidence="6">
    <location>
        <begin position="145"/>
        <end position="203"/>
    </location>
</feature>
<dbReference type="GeneID" id="98918703"/>
<evidence type="ECO:0000256" key="3">
    <source>
        <dbReference type="ARBA" id="ARBA00022777"/>
    </source>
</evidence>
<sequence length="213" mass="23760">MKTLIIAGGIYKEDFVKEYICPDDYNYIIAVDKGLSYTESLNLFPDLIVGDFDSVRNSILSGYDSKIIRRYKPEKDDTDMEIAMKQAVIKNQPIDVLCATGGRADHFLGNIHTLKIAMDAGLHAEIIDENNRIFLVDKEYEFEKGVGKYVSFIPFSGAVKGITLKGFRYNVEKFTLNPGSTRCVSNEVSEKKAAIHIDEGCLIAVIASDVKSE</sequence>
<dbReference type="HOGENOM" id="CLU_044237_1_0_9"/>
<dbReference type="SUPFAM" id="SSF63862">
    <property type="entry name" value="Thiamin pyrophosphokinase, substrate-binding domain"/>
    <property type="match status" value="1"/>
</dbReference>
<name>D4RWY7_9FIRM</name>
<evidence type="ECO:0000256" key="4">
    <source>
        <dbReference type="ARBA" id="ARBA00022840"/>
    </source>
</evidence>